<dbReference type="InterPro" id="IPR025391">
    <property type="entry name" value="DUF4123"/>
</dbReference>
<proteinExistence type="predicted"/>
<accession>A0A1N7AE12</accession>
<organism evidence="2 3">
    <name type="scientific">Pseudomonas flexibilis</name>
    <dbReference type="NCBI Taxonomy" id="706570"/>
    <lineage>
        <taxon>Bacteria</taxon>
        <taxon>Pseudomonadati</taxon>
        <taxon>Pseudomonadota</taxon>
        <taxon>Gammaproteobacteria</taxon>
        <taxon>Pseudomonadales</taxon>
        <taxon>Pseudomonadaceae</taxon>
        <taxon>Pseudomonas</taxon>
    </lineage>
</organism>
<dbReference type="RefSeq" id="WP_076380948.1">
    <property type="nucleotide sequence ID" value="NZ_FTMC01000021.1"/>
</dbReference>
<feature type="domain" description="DUF4123" evidence="1">
    <location>
        <begin position="13"/>
        <end position="121"/>
    </location>
</feature>
<evidence type="ECO:0000313" key="3">
    <source>
        <dbReference type="Proteomes" id="UP000186079"/>
    </source>
</evidence>
<dbReference type="Pfam" id="PF13503">
    <property type="entry name" value="DUF4123"/>
    <property type="match status" value="1"/>
</dbReference>
<dbReference type="AlphaFoldDB" id="A0A1N7AE12"/>
<name>A0A1N7AE12_9PSED</name>
<dbReference type="EMBL" id="FTMC01000021">
    <property type="protein sequence ID" value="SIR37312.1"/>
    <property type="molecule type" value="Genomic_DNA"/>
</dbReference>
<sequence>MSTPVTNRKGAILLDGSRYENAMAWLYRNFPSHQPRPLLQGTIYEPIADAGPILLDAPIGSPAYDAWTHGKDIKDGIWLESDAPAEELQHILRRRLRVLTPDGRELWLRLGDARPLYRAWQREAQWPEGFWHRIPRIWLHHKGATFCAWQNAHPDADGAPANQGIAAQLTLDWPLLEALATQDDTAQEVAL</sequence>
<gene>
    <name evidence="2" type="ORF">SAMN05421672_12118</name>
</gene>
<evidence type="ECO:0000313" key="2">
    <source>
        <dbReference type="EMBL" id="SIR37312.1"/>
    </source>
</evidence>
<evidence type="ECO:0000259" key="1">
    <source>
        <dbReference type="Pfam" id="PF13503"/>
    </source>
</evidence>
<protein>
    <recommendedName>
        <fullName evidence="1">DUF4123 domain-containing protein</fullName>
    </recommendedName>
</protein>
<reference evidence="2 3" key="1">
    <citation type="submission" date="2017-01" db="EMBL/GenBank/DDBJ databases">
        <authorList>
            <person name="Mah S.A."/>
            <person name="Swanson W.J."/>
            <person name="Moy G.W."/>
            <person name="Vacquier V.D."/>
        </authorList>
    </citation>
    <scope>NUCLEOTIDE SEQUENCE [LARGE SCALE GENOMIC DNA]</scope>
    <source>
        <strain evidence="2 3">ATCC 29606</strain>
    </source>
</reference>
<dbReference type="Proteomes" id="UP000186079">
    <property type="component" value="Unassembled WGS sequence"/>
</dbReference>